<evidence type="ECO:0000313" key="3">
    <source>
        <dbReference type="Proteomes" id="UP000540556"/>
    </source>
</evidence>
<name>A0A7W4KEH3_9PROT</name>
<feature type="transmembrane region" description="Helical" evidence="1">
    <location>
        <begin position="36"/>
        <end position="57"/>
    </location>
</feature>
<proteinExistence type="predicted"/>
<keyword evidence="1" id="KW-1133">Transmembrane helix</keyword>
<dbReference type="Proteomes" id="UP000540556">
    <property type="component" value="Unassembled WGS sequence"/>
</dbReference>
<keyword evidence="1" id="KW-0812">Transmembrane</keyword>
<keyword evidence="3" id="KW-1185">Reference proteome</keyword>
<accession>A0A7W4KEH3</accession>
<gene>
    <name evidence="2" type="ORF">HLH27_10615</name>
</gene>
<dbReference type="EMBL" id="JABEQK010000007">
    <property type="protein sequence ID" value="MBB2205467.1"/>
    <property type="molecule type" value="Genomic_DNA"/>
</dbReference>
<sequence length="63" mass="6862">MRPAKKPETILIVTGTSFLLSLATFSRLHDGDTMEVLFSSLMLAGSLTALLGGYLNYRASKKK</sequence>
<protein>
    <submittedName>
        <fullName evidence="2">Uncharacterized protein</fullName>
    </submittedName>
</protein>
<dbReference type="AlphaFoldDB" id="A0A7W4KEH3"/>
<dbReference type="RefSeq" id="WP_182949997.1">
    <property type="nucleotide sequence ID" value="NZ_JABEQK010000007.1"/>
</dbReference>
<organism evidence="2 3">
    <name type="scientific">Gluconacetobacter takamatsuzukensis</name>
    <dbReference type="NCBI Taxonomy" id="1286190"/>
    <lineage>
        <taxon>Bacteria</taxon>
        <taxon>Pseudomonadati</taxon>
        <taxon>Pseudomonadota</taxon>
        <taxon>Alphaproteobacteria</taxon>
        <taxon>Acetobacterales</taxon>
        <taxon>Acetobacteraceae</taxon>
        <taxon>Gluconacetobacter</taxon>
    </lineage>
</organism>
<evidence type="ECO:0000313" key="2">
    <source>
        <dbReference type="EMBL" id="MBB2205467.1"/>
    </source>
</evidence>
<evidence type="ECO:0000256" key="1">
    <source>
        <dbReference type="SAM" id="Phobius"/>
    </source>
</evidence>
<keyword evidence="1" id="KW-0472">Membrane</keyword>
<comment type="caution">
    <text evidence="2">The sequence shown here is derived from an EMBL/GenBank/DDBJ whole genome shotgun (WGS) entry which is preliminary data.</text>
</comment>
<reference evidence="2 3" key="1">
    <citation type="submission" date="2020-04" db="EMBL/GenBank/DDBJ databases">
        <title>Description of novel Gluconacetobacter.</title>
        <authorList>
            <person name="Sombolestani A."/>
        </authorList>
    </citation>
    <scope>NUCLEOTIDE SEQUENCE [LARGE SCALE GENOMIC DNA]</scope>
    <source>
        <strain evidence="2 3">LMG 27800</strain>
    </source>
</reference>